<proteinExistence type="predicted"/>
<dbReference type="EMBL" id="JAUSSK010000001">
    <property type="protein sequence ID" value="MDQ0008565.1"/>
    <property type="molecule type" value="Genomic_DNA"/>
</dbReference>
<accession>A0ABT9SU99</accession>
<evidence type="ECO:0000256" key="3">
    <source>
        <dbReference type="ARBA" id="ARBA00022752"/>
    </source>
</evidence>
<feature type="region of interest" description="Disordered" evidence="4">
    <location>
        <begin position="285"/>
        <end position="312"/>
    </location>
</feature>
<keyword evidence="6" id="KW-1185">Reference proteome</keyword>
<organism evidence="5 6">
    <name type="scientific">Luteibacter jiangsuensis</name>
    <dbReference type="NCBI Taxonomy" id="637577"/>
    <lineage>
        <taxon>Bacteria</taxon>
        <taxon>Pseudomonadati</taxon>
        <taxon>Pseudomonadota</taxon>
        <taxon>Gammaproteobacteria</taxon>
        <taxon>Lysobacterales</taxon>
        <taxon>Rhodanobacteraceae</taxon>
        <taxon>Luteibacter</taxon>
    </lineage>
</organism>
<dbReference type="InterPro" id="IPR010123">
    <property type="entry name" value="PHA_synth_III_E"/>
</dbReference>
<comment type="caution">
    <text evidence="5">The sequence shown here is derived from an EMBL/GenBank/DDBJ whole genome shotgun (WGS) entry which is preliminary data.</text>
</comment>
<comment type="pathway">
    <text evidence="1">Biopolymer metabolism; poly-(R)-3-hydroxybutanoate biosynthesis.</text>
</comment>
<evidence type="ECO:0000313" key="5">
    <source>
        <dbReference type="EMBL" id="MDQ0008565.1"/>
    </source>
</evidence>
<dbReference type="Pfam" id="PF09712">
    <property type="entry name" value="PHA_synth_III_E"/>
    <property type="match status" value="1"/>
</dbReference>
<protein>
    <recommendedName>
        <fullName evidence="2">Poly(3-hydroxyalkanoate) polymerase subunit PhaE</fullName>
    </recommendedName>
</protein>
<evidence type="ECO:0000256" key="1">
    <source>
        <dbReference type="ARBA" id="ARBA00004683"/>
    </source>
</evidence>
<keyword evidence="3" id="KW-0583">PHB biosynthesis</keyword>
<evidence type="ECO:0000256" key="2">
    <source>
        <dbReference type="ARBA" id="ARBA00019066"/>
    </source>
</evidence>
<name>A0ABT9SU99_9GAMM</name>
<evidence type="ECO:0000313" key="6">
    <source>
        <dbReference type="Proteomes" id="UP001237737"/>
    </source>
</evidence>
<gene>
    <name evidence="5" type="ORF">J2T07_000724</name>
</gene>
<evidence type="ECO:0000256" key="4">
    <source>
        <dbReference type="SAM" id="MobiDB-lite"/>
    </source>
</evidence>
<reference evidence="5 6" key="1">
    <citation type="submission" date="2023-07" db="EMBL/GenBank/DDBJ databases">
        <title>Sorghum-associated microbial communities from plants grown in Nebraska, USA.</title>
        <authorList>
            <person name="Schachtman D."/>
        </authorList>
    </citation>
    <scope>NUCLEOTIDE SEQUENCE [LARGE SCALE GENOMIC DNA]</scope>
    <source>
        <strain evidence="5 6">CC60</strain>
    </source>
</reference>
<sequence>MADKPTDFIEQYQAFVRQGVEAWAKQLDPKTAPAESSPVTDVMGRLFAGLGGFGDWMRSIAGGEPPTAAFTGGMPPFGHGPGVPPEFDDWARAANDTLSMPAFGLTREQQEEQQALLRAWIDYAGHYQRYQALLQGVHERANAALREQAPPTDADSMRSVYDRWVNLAEESYAEAALSEEFREVYAALVNAQMRLRVLQQRQVERMAVQAGMPTRKEVDSLGERLQAARRDLRHMQGLAAEVAALKAEVARLRGARVDVKMAEPNRSKRKPAATAKKVAAAANRAGGMKAVAKTKAASTASKRAATTKGKAR</sequence>
<dbReference type="RefSeq" id="WP_306847360.1">
    <property type="nucleotide sequence ID" value="NZ_JAUSSK010000001.1"/>
</dbReference>
<dbReference type="Proteomes" id="UP001237737">
    <property type="component" value="Unassembled WGS sequence"/>
</dbReference>